<sequence>EESSIQTLKEKSRLEDVALTSVSTVTFSCTFLGSDLEINRCSFDNCSSQSAEYGYLNSSHLDDDDKKEYKRIPIAGAVAFNHSNVPDI</sequence>
<comment type="caution">
    <text evidence="1">The sequence shown here is derived from an EMBL/GenBank/DDBJ whole genome shotgun (WGS) entry which is preliminary data.</text>
</comment>
<accession>A0A5J4UKT3</accession>
<dbReference type="Proteomes" id="UP000324800">
    <property type="component" value="Unassembled WGS sequence"/>
</dbReference>
<organism evidence="1 2">
    <name type="scientific">Streblomastix strix</name>
    <dbReference type="NCBI Taxonomy" id="222440"/>
    <lineage>
        <taxon>Eukaryota</taxon>
        <taxon>Metamonada</taxon>
        <taxon>Preaxostyla</taxon>
        <taxon>Oxymonadida</taxon>
        <taxon>Streblomastigidae</taxon>
        <taxon>Streblomastix</taxon>
    </lineage>
</organism>
<protein>
    <submittedName>
        <fullName evidence="1">Uncharacterized protein</fullName>
    </submittedName>
</protein>
<evidence type="ECO:0000313" key="1">
    <source>
        <dbReference type="EMBL" id="KAA6370612.1"/>
    </source>
</evidence>
<dbReference type="EMBL" id="SNRW01015226">
    <property type="protein sequence ID" value="KAA6370612.1"/>
    <property type="molecule type" value="Genomic_DNA"/>
</dbReference>
<feature type="non-terminal residue" evidence="1">
    <location>
        <position position="1"/>
    </location>
</feature>
<evidence type="ECO:0000313" key="2">
    <source>
        <dbReference type="Proteomes" id="UP000324800"/>
    </source>
</evidence>
<proteinExistence type="predicted"/>
<dbReference type="AlphaFoldDB" id="A0A5J4UKT3"/>
<reference evidence="1 2" key="1">
    <citation type="submission" date="2019-03" db="EMBL/GenBank/DDBJ databases">
        <title>Single cell metagenomics reveals metabolic interactions within the superorganism composed of flagellate Streblomastix strix and complex community of Bacteroidetes bacteria on its surface.</title>
        <authorList>
            <person name="Treitli S.C."/>
            <person name="Kolisko M."/>
            <person name="Husnik F."/>
            <person name="Keeling P."/>
            <person name="Hampl V."/>
        </authorList>
    </citation>
    <scope>NUCLEOTIDE SEQUENCE [LARGE SCALE GENOMIC DNA]</scope>
    <source>
        <strain evidence="1">ST1C</strain>
    </source>
</reference>
<gene>
    <name evidence="1" type="ORF">EZS28_033862</name>
</gene>
<name>A0A5J4UKT3_9EUKA</name>